<protein>
    <submittedName>
        <fullName evidence="1">Uncharacterized protein</fullName>
    </submittedName>
</protein>
<reference evidence="1 2" key="1">
    <citation type="submission" date="2013-04" db="EMBL/GenBank/DDBJ databases">
        <title>The genome sequencing project of 58 acetic acid bacteria.</title>
        <authorList>
            <person name="Okamoto-Kainuma A."/>
            <person name="Ishikawa M."/>
            <person name="Umino S."/>
            <person name="Koizumi Y."/>
            <person name="Shiwa Y."/>
            <person name="Yoshikawa H."/>
            <person name="Matsutani M."/>
            <person name="Matsushita K."/>
        </authorList>
    </citation>
    <scope>NUCLEOTIDE SEQUENCE [LARGE SCALE GENOMIC DNA]</scope>
    <source>
        <strain evidence="1 2">NBRC 106555</strain>
    </source>
</reference>
<gene>
    <name evidence="1" type="ORF">AA106555_0002</name>
</gene>
<dbReference type="Proteomes" id="UP001062632">
    <property type="component" value="Unassembled WGS sequence"/>
</dbReference>
<comment type="caution">
    <text evidence="1">The sequence shown here is derived from an EMBL/GenBank/DDBJ whole genome shotgun (WGS) entry which is preliminary data.</text>
</comment>
<dbReference type="EMBL" id="BAQC01000001">
    <property type="protein sequence ID" value="GBR49851.1"/>
    <property type="molecule type" value="Genomic_DNA"/>
</dbReference>
<accession>A0ABQ0QLZ6</accession>
<sequence length="636" mass="70459">MPAFEALKGPSFMLDIRTFGPNGGNVLYKALAHPVAAEALSAMEKRLSGSKIVIYDPDDAVRTFIALYPGLKPHTVLTHDTERVGKDDGYGGCYRALLDLPSIDADIVLALSFDDAKIRGRLAKLLGSKTLETLAPARLPDTMVVRGRPYLDKLNFATNFAFFRDDDAFSTRIVTANYWSNYQSQNLRYWMRLFDQSGAVIAEWEMPVERANAGIVIDSSDVRERFKLPPFTGQLFIHVLGARGHDVVKYALDIFGKAGNPSLSVTHDANAWPSVRFATLPAPAPDETITVWVQNSHGTTIPAGEITFNTMGKEDHRAVDRAIGPFETVAVDIGSLFPDVQWPSQLEMRPKRHLVRPRYEIREGGRTRIAHLNVERDNIKPDPAIRALSPSLGRGFLLPFPILDPKRYTSFVQPTPMSEELQSQPVRLDIFDEKGTLVGSHFLGNLPRDHKTSIALHELTDKPGHADLVYDFRDGGDGDGWLHALMRYRDTTSQHSAETSFGAHIFNTLMTWRSEPQSYAGPPPGLTTRLFLKLGHDAFKSFCCLIHPASVEGTDASQTTLLLHSADGTLLAETTLHIEPSGSYMVRPHLLFDGAHLDKAGVGGYVLIRDLTCRLFGYHGLENPDGGFSLDHMFGF</sequence>
<evidence type="ECO:0000313" key="2">
    <source>
        <dbReference type="Proteomes" id="UP001062632"/>
    </source>
</evidence>
<name>A0ABQ0QLZ6_9PROT</name>
<proteinExistence type="predicted"/>
<organism evidence="1 2">
    <name type="scientific">Neokomagataea thailandica NBRC 106555</name>
    <dbReference type="NCBI Taxonomy" id="1223520"/>
    <lineage>
        <taxon>Bacteria</taxon>
        <taxon>Pseudomonadati</taxon>
        <taxon>Pseudomonadota</taxon>
        <taxon>Alphaproteobacteria</taxon>
        <taxon>Acetobacterales</taxon>
        <taxon>Acetobacteraceae</taxon>
        <taxon>Neokomagataea</taxon>
    </lineage>
</organism>
<evidence type="ECO:0000313" key="1">
    <source>
        <dbReference type="EMBL" id="GBR49851.1"/>
    </source>
</evidence>
<keyword evidence="2" id="KW-1185">Reference proteome</keyword>